<dbReference type="PANTHER" id="PTHR19139">
    <property type="entry name" value="AQUAPORIN TRANSPORTER"/>
    <property type="match status" value="1"/>
</dbReference>
<dbReference type="InterPro" id="IPR034294">
    <property type="entry name" value="Aquaporin_transptr"/>
</dbReference>
<evidence type="ECO:0000256" key="1">
    <source>
        <dbReference type="ARBA" id="ARBA00004141"/>
    </source>
</evidence>
<dbReference type="SUPFAM" id="SSF81338">
    <property type="entry name" value="Aquaporin-like"/>
    <property type="match status" value="1"/>
</dbReference>
<dbReference type="PRINTS" id="PR00783">
    <property type="entry name" value="MINTRINSICP"/>
</dbReference>
<keyword evidence="5 8" id="KW-0472">Membrane</keyword>
<dbReference type="InterPro" id="IPR023271">
    <property type="entry name" value="Aquaporin-like"/>
</dbReference>
<feature type="transmembrane region" description="Helical" evidence="8">
    <location>
        <begin position="135"/>
        <end position="162"/>
    </location>
</feature>
<feature type="region of interest" description="Disordered" evidence="7">
    <location>
        <begin position="1"/>
        <end position="30"/>
    </location>
</feature>
<dbReference type="EMBL" id="JAVRRG010000064">
    <property type="protein sequence ID" value="KAK5092089.1"/>
    <property type="molecule type" value="Genomic_DNA"/>
</dbReference>
<comment type="similarity">
    <text evidence="2 6">Belongs to the MIP/aquaporin (TC 1.A.8) family.</text>
</comment>
<feature type="transmembrane region" description="Helical" evidence="8">
    <location>
        <begin position="267"/>
        <end position="287"/>
    </location>
</feature>
<feature type="transmembrane region" description="Helical" evidence="8">
    <location>
        <begin position="100"/>
        <end position="123"/>
    </location>
</feature>
<evidence type="ECO:0000256" key="7">
    <source>
        <dbReference type="SAM" id="MobiDB-lite"/>
    </source>
</evidence>
<dbReference type="Gene3D" id="1.20.1080.10">
    <property type="entry name" value="Glycerol uptake facilitator protein"/>
    <property type="match status" value="1"/>
</dbReference>
<evidence type="ECO:0000256" key="4">
    <source>
        <dbReference type="ARBA" id="ARBA00022989"/>
    </source>
</evidence>
<name>A0ABR0K8N7_9EURO</name>
<evidence type="ECO:0000256" key="2">
    <source>
        <dbReference type="ARBA" id="ARBA00006175"/>
    </source>
</evidence>
<accession>A0ABR0K8N7</accession>
<gene>
    <name evidence="9" type="ORF">LTR24_005530</name>
</gene>
<evidence type="ECO:0008006" key="11">
    <source>
        <dbReference type="Google" id="ProtNLM"/>
    </source>
</evidence>
<comment type="subcellular location">
    <subcellularLocation>
        <location evidence="1">Membrane</location>
        <topology evidence="1">Multi-pass membrane protein</topology>
    </subcellularLocation>
</comment>
<dbReference type="PANTHER" id="PTHR19139:SF199">
    <property type="entry name" value="MIP17260P"/>
    <property type="match status" value="1"/>
</dbReference>
<keyword evidence="10" id="KW-1185">Reference proteome</keyword>
<feature type="compositionally biased region" description="Polar residues" evidence="7">
    <location>
        <begin position="11"/>
        <end position="20"/>
    </location>
</feature>
<evidence type="ECO:0000256" key="5">
    <source>
        <dbReference type="ARBA" id="ARBA00023136"/>
    </source>
</evidence>
<evidence type="ECO:0000256" key="8">
    <source>
        <dbReference type="SAM" id="Phobius"/>
    </source>
</evidence>
<dbReference type="Proteomes" id="UP001345013">
    <property type="component" value="Unassembled WGS sequence"/>
</dbReference>
<feature type="transmembrane region" description="Helical" evidence="8">
    <location>
        <begin position="235"/>
        <end position="255"/>
    </location>
</feature>
<organism evidence="9 10">
    <name type="scientific">Lithohypha guttulata</name>
    <dbReference type="NCBI Taxonomy" id="1690604"/>
    <lineage>
        <taxon>Eukaryota</taxon>
        <taxon>Fungi</taxon>
        <taxon>Dikarya</taxon>
        <taxon>Ascomycota</taxon>
        <taxon>Pezizomycotina</taxon>
        <taxon>Eurotiomycetes</taxon>
        <taxon>Chaetothyriomycetidae</taxon>
        <taxon>Chaetothyriales</taxon>
        <taxon>Trichomeriaceae</taxon>
        <taxon>Lithohypha</taxon>
    </lineage>
</organism>
<keyword evidence="4 8" id="KW-1133">Transmembrane helix</keyword>
<sequence>MASKEPHQARPQPTSASSSLPPEPKLDRCTTEQYEDYVRLRSTPLHYAGRLGGNQEFVLDPSDPDAQSILSKYPDAAPWMSHRAIWSLTGFKQPTLWKAALMEGVGAMALCYLTILFGASPALNVQPLPVPTGPAGIFGTAAFLGPLVGALANIPIISLFIFTFGPLTGGHLNPFITFATFCCRLTTFPRMVLYVGFQTAGATLAGLLVRGSLDGTEWKAGGCFFDPNMVSVRQMFTVEFSACLVLVFLAFGIGLDPRQAGTFGPALAPILVGFVVGVVALATALAVPGHGGAGSNPGRCFAVWVGTGKSLGVTAPNSELGYDGPNGDRLWIYWVAPIAASMCHAVFYLLVPPWSTAGTGAVEVKKAKRQLDAIGRQVTQV</sequence>
<evidence type="ECO:0000313" key="9">
    <source>
        <dbReference type="EMBL" id="KAK5092089.1"/>
    </source>
</evidence>
<reference evidence="9 10" key="1">
    <citation type="submission" date="2023-08" db="EMBL/GenBank/DDBJ databases">
        <title>Black Yeasts Isolated from many extreme environments.</title>
        <authorList>
            <person name="Coleine C."/>
            <person name="Stajich J.E."/>
            <person name="Selbmann L."/>
        </authorList>
    </citation>
    <scope>NUCLEOTIDE SEQUENCE [LARGE SCALE GENOMIC DNA]</scope>
    <source>
        <strain evidence="9 10">CCFEE 5885</strain>
    </source>
</reference>
<evidence type="ECO:0000256" key="6">
    <source>
        <dbReference type="RuleBase" id="RU000477"/>
    </source>
</evidence>
<evidence type="ECO:0000313" key="10">
    <source>
        <dbReference type="Proteomes" id="UP001345013"/>
    </source>
</evidence>
<dbReference type="InterPro" id="IPR000425">
    <property type="entry name" value="MIP"/>
</dbReference>
<keyword evidence="6" id="KW-0813">Transport</keyword>
<evidence type="ECO:0000256" key="3">
    <source>
        <dbReference type="ARBA" id="ARBA00022692"/>
    </source>
</evidence>
<feature type="transmembrane region" description="Helical" evidence="8">
    <location>
        <begin position="191"/>
        <end position="209"/>
    </location>
</feature>
<proteinExistence type="inferred from homology"/>
<protein>
    <recommendedName>
        <fullName evidence="11">Aquaporin-like protein</fullName>
    </recommendedName>
</protein>
<dbReference type="Pfam" id="PF00230">
    <property type="entry name" value="MIP"/>
    <property type="match status" value="1"/>
</dbReference>
<keyword evidence="3 6" id="KW-0812">Transmembrane</keyword>
<comment type="caution">
    <text evidence="9">The sequence shown here is derived from an EMBL/GenBank/DDBJ whole genome shotgun (WGS) entry which is preliminary data.</text>
</comment>
<feature type="transmembrane region" description="Helical" evidence="8">
    <location>
        <begin position="331"/>
        <end position="351"/>
    </location>
</feature>